<dbReference type="InterPro" id="IPR000210">
    <property type="entry name" value="BTB/POZ_dom"/>
</dbReference>
<dbReference type="InterPro" id="IPR011705">
    <property type="entry name" value="BACK"/>
</dbReference>
<dbReference type="CDD" id="cd18294">
    <property type="entry name" value="BTB_POZ_BTBD19"/>
    <property type="match status" value="1"/>
</dbReference>
<organism evidence="3 4">
    <name type="scientific">Plakobranchus ocellatus</name>
    <dbReference type="NCBI Taxonomy" id="259542"/>
    <lineage>
        <taxon>Eukaryota</taxon>
        <taxon>Metazoa</taxon>
        <taxon>Spiralia</taxon>
        <taxon>Lophotrochozoa</taxon>
        <taxon>Mollusca</taxon>
        <taxon>Gastropoda</taxon>
        <taxon>Heterobranchia</taxon>
        <taxon>Euthyneura</taxon>
        <taxon>Panpulmonata</taxon>
        <taxon>Sacoglossa</taxon>
        <taxon>Placobranchoidea</taxon>
        <taxon>Plakobranchidae</taxon>
        <taxon>Plakobranchus</taxon>
    </lineage>
</organism>
<dbReference type="InterPro" id="IPR011333">
    <property type="entry name" value="SKP1/BTB/POZ_sf"/>
</dbReference>
<gene>
    <name evidence="3" type="ORF">PoB_007445600</name>
</gene>
<name>A0AAV4DVL6_9GAST</name>
<feature type="domain" description="BTB" evidence="2">
    <location>
        <begin position="55"/>
        <end position="125"/>
    </location>
</feature>
<keyword evidence="4" id="KW-1185">Reference proteome</keyword>
<dbReference type="SUPFAM" id="SSF54695">
    <property type="entry name" value="POZ domain"/>
    <property type="match status" value="1"/>
</dbReference>
<feature type="region of interest" description="Disordered" evidence="1">
    <location>
        <begin position="1"/>
        <end position="31"/>
    </location>
</feature>
<reference evidence="3 4" key="1">
    <citation type="journal article" date="2021" name="Elife">
        <title>Chloroplast acquisition without the gene transfer in kleptoplastic sea slugs, Plakobranchus ocellatus.</title>
        <authorList>
            <person name="Maeda T."/>
            <person name="Takahashi S."/>
            <person name="Yoshida T."/>
            <person name="Shimamura S."/>
            <person name="Takaki Y."/>
            <person name="Nagai Y."/>
            <person name="Toyoda A."/>
            <person name="Suzuki Y."/>
            <person name="Arimoto A."/>
            <person name="Ishii H."/>
            <person name="Satoh N."/>
            <person name="Nishiyama T."/>
            <person name="Hasebe M."/>
            <person name="Maruyama T."/>
            <person name="Minagawa J."/>
            <person name="Obokata J."/>
            <person name="Shigenobu S."/>
        </authorList>
    </citation>
    <scope>NUCLEOTIDE SEQUENCE [LARGE SCALE GENOMIC DNA]</scope>
</reference>
<dbReference type="Proteomes" id="UP000735302">
    <property type="component" value="Unassembled WGS sequence"/>
</dbReference>
<dbReference type="EMBL" id="BLXT01008368">
    <property type="protein sequence ID" value="GFO47951.1"/>
    <property type="molecule type" value="Genomic_DNA"/>
</dbReference>
<evidence type="ECO:0000313" key="4">
    <source>
        <dbReference type="Proteomes" id="UP000735302"/>
    </source>
</evidence>
<dbReference type="Gene3D" id="3.30.710.10">
    <property type="entry name" value="Potassium Channel Kv1.1, Chain A"/>
    <property type="match status" value="1"/>
</dbReference>
<sequence length="316" mass="35769">MSKKHHKSGSIKGSSPPPQIKESNMSQGAGDTLVKGNIDEYAKMMRKLVNNKDFSDVKFIIGPKQKHIFAHRCILSARCAVFRAMFAEKSNPGEKDIPFVLSDMSPDIFLAMLEFIYTNCVTLSSKIAIDVLATSLEYGIDDLRDLCVEFLAANLTGTNACDVMQAAVTYNQNDLKEKAMVYIENNTTDVLKSKSFQEISEDTLVSILRSSRLMMDEIDLIKAVKDWATVNSVVNGKKVHEIARDAVKQLRLPLLSPEELELIEDESKRDRFIADGSFAYAWKLHARKQADKENILFIRRRGTNPREHHKYLSDYK</sequence>
<dbReference type="PROSITE" id="PS50097">
    <property type="entry name" value="BTB"/>
    <property type="match status" value="1"/>
</dbReference>
<dbReference type="AlphaFoldDB" id="A0AAV4DVL6"/>
<dbReference type="CDD" id="cd18494">
    <property type="entry name" value="BACK_BTBD19"/>
    <property type="match status" value="1"/>
</dbReference>
<accession>A0AAV4DVL6</accession>
<dbReference type="PANTHER" id="PTHR46965">
    <property type="entry name" value="BTB/POZ DOMAIN-CONTAINING PROTEIN 19"/>
    <property type="match status" value="1"/>
</dbReference>
<dbReference type="Pfam" id="PF07707">
    <property type="entry name" value="BACK"/>
    <property type="match status" value="1"/>
</dbReference>
<evidence type="ECO:0000259" key="2">
    <source>
        <dbReference type="PROSITE" id="PS50097"/>
    </source>
</evidence>
<dbReference type="Pfam" id="PF00651">
    <property type="entry name" value="BTB"/>
    <property type="match status" value="1"/>
</dbReference>
<evidence type="ECO:0000313" key="3">
    <source>
        <dbReference type="EMBL" id="GFO47951.1"/>
    </source>
</evidence>
<comment type="caution">
    <text evidence="3">The sequence shown here is derived from an EMBL/GenBank/DDBJ whole genome shotgun (WGS) entry which is preliminary data.</text>
</comment>
<dbReference type="Gene3D" id="1.25.40.420">
    <property type="match status" value="1"/>
</dbReference>
<dbReference type="InterPro" id="IPR042846">
    <property type="entry name" value="BTBD19"/>
</dbReference>
<dbReference type="SMART" id="SM00875">
    <property type="entry name" value="BACK"/>
    <property type="match status" value="1"/>
</dbReference>
<dbReference type="SMART" id="SM00225">
    <property type="entry name" value="BTB"/>
    <property type="match status" value="1"/>
</dbReference>
<evidence type="ECO:0000256" key="1">
    <source>
        <dbReference type="SAM" id="MobiDB-lite"/>
    </source>
</evidence>
<protein>
    <submittedName>
        <fullName evidence="3">BTB/POZ domain-containing protein 19-like</fullName>
    </submittedName>
</protein>
<proteinExistence type="predicted"/>
<dbReference type="PANTHER" id="PTHR46965:SF1">
    <property type="entry name" value="BTB_POZ DOMAIN-CONTAINING PROTEIN 19"/>
    <property type="match status" value="1"/>
</dbReference>